<dbReference type="SMART" id="SM00014">
    <property type="entry name" value="acidPPc"/>
    <property type="match status" value="1"/>
</dbReference>
<gene>
    <name evidence="3" type="ORF">RM539_16430</name>
</gene>
<feature type="transmembrane region" description="Helical" evidence="1">
    <location>
        <begin position="133"/>
        <end position="154"/>
    </location>
</feature>
<organism evidence="3 4">
    <name type="scientific">Autumnicola musiva</name>
    <dbReference type="NCBI Taxonomy" id="3075589"/>
    <lineage>
        <taxon>Bacteria</taxon>
        <taxon>Pseudomonadati</taxon>
        <taxon>Bacteroidota</taxon>
        <taxon>Flavobacteriia</taxon>
        <taxon>Flavobacteriales</taxon>
        <taxon>Flavobacteriaceae</taxon>
        <taxon>Autumnicola</taxon>
    </lineage>
</organism>
<dbReference type="Pfam" id="PF01569">
    <property type="entry name" value="PAP2"/>
    <property type="match status" value="1"/>
</dbReference>
<evidence type="ECO:0000313" key="3">
    <source>
        <dbReference type="EMBL" id="MDT0678171.1"/>
    </source>
</evidence>
<name>A0ABU3D9N9_9FLAO</name>
<feature type="transmembrane region" description="Helical" evidence="1">
    <location>
        <begin position="25"/>
        <end position="48"/>
    </location>
</feature>
<evidence type="ECO:0000313" key="4">
    <source>
        <dbReference type="Proteomes" id="UP001262582"/>
    </source>
</evidence>
<dbReference type="PANTHER" id="PTHR14969">
    <property type="entry name" value="SPHINGOSINE-1-PHOSPHATE PHOSPHOHYDROLASE"/>
    <property type="match status" value="1"/>
</dbReference>
<feature type="transmembrane region" description="Helical" evidence="1">
    <location>
        <begin position="105"/>
        <end position="126"/>
    </location>
</feature>
<feature type="transmembrane region" description="Helical" evidence="1">
    <location>
        <begin position="55"/>
        <end position="75"/>
    </location>
</feature>
<keyword evidence="1" id="KW-0472">Membrane</keyword>
<keyword evidence="1" id="KW-0812">Transmembrane</keyword>
<sequence>MQELLEIDKEIFLFLNNLGSAEWDWFWRAMSDKWTGLPLYLLLIYLSFKDYGWKITLLNMVLVTLLILATGEVAYDFKQAFERLRPCAQEGVVEYARVVTRGCGGFSFVSAHATNSTGVAVFLFLLFKRFHNYFAAALLLWPVLTSYSRIYQALHYPSDVIAGIVLGVILAFIVYQIQLFISKKYLGADKIM</sequence>
<keyword evidence="1" id="KW-1133">Transmembrane helix</keyword>
<evidence type="ECO:0000259" key="2">
    <source>
        <dbReference type="SMART" id="SM00014"/>
    </source>
</evidence>
<dbReference type="Proteomes" id="UP001262582">
    <property type="component" value="Unassembled WGS sequence"/>
</dbReference>
<dbReference type="Gene3D" id="1.20.144.10">
    <property type="entry name" value="Phosphatidic acid phosphatase type 2/haloperoxidase"/>
    <property type="match status" value="1"/>
</dbReference>
<comment type="caution">
    <text evidence="3">The sequence shown here is derived from an EMBL/GenBank/DDBJ whole genome shotgun (WGS) entry which is preliminary data.</text>
</comment>
<protein>
    <submittedName>
        <fullName evidence="3">Phosphatase PAP2 family protein</fullName>
    </submittedName>
</protein>
<feature type="transmembrane region" description="Helical" evidence="1">
    <location>
        <begin position="160"/>
        <end position="181"/>
    </location>
</feature>
<accession>A0ABU3D9N9</accession>
<dbReference type="RefSeq" id="WP_311504506.1">
    <property type="nucleotide sequence ID" value="NZ_JAVRHK010000016.1"/>
</dbReference>
<dbReference type="PANTHER" id="PTHR14969:SF13">
    <property type="entry name" value="AT30094P"/>
    <property type="match status" value="1"/>
</dbReference>
<dbReference type="InterPro" id="IPR036938">
    <property type="entry name" value="PAP2/HPO_sf"/>
</dbReference>
<dbReference type="SUPFAM" id="SSF48317">
    <property type="entry name" value="Acid phosphatase/Vanadium-dependent haloperoxidase"/>
    <property type="match status" value="1"/>
</dbReference>
<proteinExistence type="predicted"/>
<feature type="domain" description="Phosphatidic acid phosphatase type 2/haloperoxidase" evidence="2">
    <location>
        <begin position="60"/>
        <end position="175"/>
    </location>
</feature>
<reference evidence="3 4" key="1">
    <citation type="submission" date="2023-09" db="EMBL/GenBank/DDBJ databases">
        <authorList>
            <person name="Rey-Velasco X."/>
        </authorList>
    </citation>
    <scope>NUCLEOTIDE SEQUENCE [LARGE SCALE GENOMIC DNA]</scope>
    <source>
        <strain evidence="3 4">F117</strain>
    </source>
</reference>
<keyword evidence="4" id="KW-1185">Reference proteome</keyword>
<dbReference type="EMBL" id="JAVRHK010000016">
    <property type="protein sequence ID" value="MDT0678171.1"/>
    <property type="molecule type" value="Genomic_DNA"/>
</dbReference>
<evidence type="ECO:0000256" key="1">
    <source>
        <dbReference type="SAM" id="Phobius"/>
    </source>
</evidence>
<dbReference type="InterPro" id="IPR000326">
    <property type="entry name" value="PAP2/HPO"/>
</dbReference>